<reference evidence="1" key="2">
    <citation type="submission" date="2021-04" db="EMBL/GenBank/DDBJ databases">
        <authorList>
            <person name="Gilroy R."/>
        </authorList>
    </citation>
    <scope>NUCLEOTIDE SEQUENCE</scope>
    <source>
        <strain evidence="1">ChiSxjej3B15-1167</strain>
    </source>
</reference>
<protein>
    <submittedName>
        <fullName evidence="1">FeoB-associated Cys-rich membrane protein</fullName>
    </submittedName>
</protein>
<proteinExistence type="predicted"/>
<dbReference type="AlphaFoldDB" id="A0A9D2BF26"/>
<dbReference type="Proteomes" id="UP000886805">
    <property type="component" value="Unassembled WGS sequence"/>
</dbReference>
<gene>
    <name evidence="1" type="ORF">H9849_08805</name>
</gene>
<comment type="caution">
    <text evidence="1">The sequence shown here is derived from an EMBL/GenBank/DDBJ whole genome shotgun (WGS) entry which is preliminary data.</text>
</comment>
<evidence type="ECO:0000313" key="2">
    <source>
        <dbReference type="Proteomes" id="UP000886805"/>
    </source>
</evidence>
<sequence>MDILILGVLFVWLALSIRHMHRRRKSGKCIGCGGDCSACGAACKGRSRSQSD</sequence>
<evidence type="ECO:0000313" key="1">
    <source>
        <dbReference type="EMBL" id="HIX73107.1"/>
    </source>
</evidence>
<organism evidence="1 2">
    <name type="scientific">Candidatus Anaerobutyricum stercoripullorum</name>
    <dbReference type="NCBI Taxonomy" id="2838456"/>
    <lineage>
        <taxon>Bacteria</taxon>
        <taxon>Bacillati</taxon>
        <taxon>Bacillota</taxon>
        <taxon>Clostridia</taxon>
        <taxon>Lachnospirales</taxon>
        <taxon>Lachnospiraceae</taxon>
        <taxon>Anaerobutyricum</taxon>
    </lineage>
</organism>
<name>A0A9D2BF26_9FIRM</name>
<accession>A0A9D2BF26</accession>
<reference evidence="1" key="1">
    <citation type="journal article" date="2021" name="PeerJ">
        <title>Extensive microbial diversity within the chicken gut microbiome revealed by metagenomics and culture.</title>
        <authorList>
            <person name="Gilroy R."/>
            <person name="Ravi A."/>
            <person name="Getino M."/>
            <person name="Pursley I."/>
            <person name="Horton D.L."/>
            <person name="Alikhan N.F."/>
            <person name="Baker D."/>
            <person name="Gharbi K."/>
            <person name="Hall N."/>
            <person name="Watson M."/>
            <person name="Adriaenssens E.M."/>
            <person name="Foster-Nyarko E."/>
            <person name="Jarju S."/>
            <person name="Secka A."/>
            <person name="Antonio M."/>
            <person name="Oren A."/>
            <person name="Chaudhuri R.R."/>
            <person name="La Ragione R."/>
            <person name="Hildebrand F."/>
            <person name="Pallen M.J."/>
        </authorList>
    </citation>
    <scope>NUCLEOTIDE SEQUENCE</scope>
    <source>
        <strain evidence="1">ChiSxjej3B15-1167</strain>
    </source>
</reference>
<dbReference type="EMBL" id="DXEQ01000262">
    <property type="protein sequence ID" value="HIX73107.1"/>
    <property type="molecule type" value="Genomic_DNA"/>
</dbReference>
<dbReference type="Pfam" id="PF12669">
    <property type="entry name" value="FeoB_associated"/>
    <property type="match status" value="1"/>
</dbReference>